<organism evidence="1 2">
    <name type="scientific">Cesiribacter andamanensis AMV16</name>
    <dbReference type="NCBI Taxonomy" id="1279009"/>
    <lineage>
        <taxon>Bacteria</taxon>
        <taxon>Pseudomonadati</taxon>
        <taxon>Bacteroidota</taxon>
        <taxon>Cytophagia</taxon>
        <taxon>Cytophagales</taxon>
        <taxon>Cesiribacteraceae</taxon>
        <taxon>Cesiribacter</taxon>
    </lineage>
</organism>
<dbReference type="PATRIC" id="fig|1279009.4.peg.317"/>
<accession>M7P1T4</accession>
<proteinExistence type="predicted"/>
<comment type="caution">
    <text evidence="1">The sequence shown here is derived from an EMBL/GenBank/DDBJ whole genome shotgun (WGS) entry which is preliminary data.</text>
</comment>
<evidence type="ECO:0008006" key="3">
    <source>
        <dbReference type="Google" id="ProtNLM"/>
    </source>
</evidence>
<reference evidence="1 2" key="1">
    <citation type="journal article" date="2013" name="Genome Announc.">
        <title>Draft Genome Sequence of Cesiribacter andamanensis Strain AMV16T, Isolated from a Soil Sample from a Mud Volcano in the Andaman Islands, India.</title>
        <authorList>
            <person name="Shivaji S."/>
            <person name="Ara S."/>
            <person name="Begum Z."/>
            <person name="Srinivas T.N."/>
            <person name="Singh A."/>
            <person name="Kumar Pinnaka A."/>
        </authorList>
    </citation>
    <scope>NUCLEOTIDE SEQUENCE [LARGE SCALE GENOMIC DNA]</scope>
    <source>
        <strain evidence="1 2">AMV16</strain>
    </source>
</reference>
<dbReference type="eggNOG" id="COG0463">
    <property type="taxonomic scope" value="Bacteria"/>
</dbReference>
<dbReference type="Proteomes" id="UP000011910">
    <property type="component" value="Unassembled WGS sequence"/>
</dbReference>
<name>M7P1T4_9BACT</name>
<dbReference type="Gene3D" id="3.90.550.10">
    <property type="entry name" value="Spore Coat Polysaccharide Biosynthesis Protein SpsA, Chain A"/>
    <property type="match status" value="1"/>
</dbReference>
<evidence type="ECO:0000313" key="2">
    <source>
        <dbReference type="Proteomes" id="UP000011910"/>
    </source>
</evidence>
<dbReference type="InterPro" id="IPR029044">
    <property type="entry name" value="Nucleotide-diphossugar_trans"/>
</dbReference>
<keyword evidence="2" id="KW-1185">Reference proteome</keyword>
<dbReference type="RefSeq" id="WP_009193727.1">
    <property type="nucleotide sequence ID" value="NZ_AODQ01000004.1"/>
</dbReference>
<dbReference type="EMBL" id="AODQ01000004">
    <property type="protein sequence ID" value="EMR04559.1"/>
    <property type="molecule type" value="Genomic_DNA"/>
</dbReference>
<dbReference type="SUPFAM" id="SSF53448">
    <property type="entry name" value="Nucleotide-diphospho-sugar transferases"/>
    <property type="match status" value="1"/>
</dbReference>
<dbReference type="STRING" id="1279009.ADICEAN_00317"/>
<gene>
    <name evidence="1" type="ORF">ADICEAN_00317</name>
</gene>
<sequence length="290" mass="34265">MKVIGFTFIRNAIKYDYPIREAILSILPLCQEVVVAVGNSDDATLELVQQLAPGKIRIIQTQWDETLRQGGQVLAEETNKAFAAVAEDADWAFYIQGDEVIHEQYLPAIQAGMQRWKEDKGVDGLLFNYLHFYGSYDYVGDAYSWYRREIRIVRPTKRIYSYKDAQGFRKDNNQKLRVKPLDAWVYHYGWVRPPKTMIEKHRDTRKFYTDDATIAQRWGNKEEFDYGSIDSLAPFSGTHPAVMQERIKKINWRFDFDPSFNRLRPKDRFRRLVENLTGYRPFEYKNYKIV</sequence>
<dbReference type="AlphaFoldDB" id="M7P1T4"/>
<dbReference type="OrthoDB" id="9815923at2"/>
<protein>
    <recommendedName>
        <fullName evidence="3">Glycosyl transferase family 2</fullName>
    </recommendedName>
</protein>
<evidence type="ECO:0000313" key="1">
    <source>
        <dbReference type="EMBL" id="EMR04559.1"/>
    </source>
</evidence>